<evidence type="ECO:0000256" key="3">
    <source>
        <dbReference type="ARBA" id="ARBA00023136"/>
    </source>
</evidence>
<evidence type="ECO:0000313" key="9">
    <source>
        <dbReference type="Proteomes" id="UP000648801"/>
    </source>
</evidence>
<keyword evidence="2 6" id="KW-0732">Signal</keyword>
<reference evidence="8" key="1">
    <citation type="journal article" date="2014" name="Int. J. Syst. Evol. Microbiol.">
        <title>Complete genome sequence of Corynebacterium casei LMG S-19264T (=DSM 44701T), isolated from a smear-ripened cheese.</title>
        <authorList>
            <consortium name="US DOE Joint Genome Institute (JGI-PGF)"/>
            <person name="Walter F."/>
            <person name="Albersmeier A."/>
            <person name="Kalinowski J."/>
            <person name="Ruckert C."/>
        </authorList>
    </citation>
    <scope>NUCLEOTIDE SEQUENCE</scope>
    <source>
        <strain evidence="8">CGMCC 1.15447</strain>
    </source>
</reference>
<organism evidence="8 9">
    <name type="scientific">Edaphobacter acidisoli</name>
    <dbReference type="NCBI Taxonomy" id="2040573"/>
    <lineage>
        <taxon>Bacteria</taxon>
        <taxon>Pseudomonadati</taxon>
        <taxon>Acidobacteriota</taxon>
        <taxon>Terriglobia</taxon>
        <taxon>Terriglobales</taxon>
        <taxon>Acidobacteriaceae</taxon>
        <taxon>Edaphobacter</taxon>
    </lineage>
</organism>
<gene>
    <name evidence="8" type="ORF">GCM10011507_13060</name>
</gene>
<proteinExistence type="inferred from homology"/>
<dbReference type="InterPro" id="IPR011990">
    <property type="entry name" value="TPR-like_helical_dom_sf"/>
</dbReference>
<reference evidence="8" key="2">
    <citation type="submission" date="2020-09" db="EMBL/GenBank/DDBJ databases">
        <authorList>
            <person name="Sun Q."/>
            <person name="Zhou Y."/>
        </authorList>
    </citation>
    <scope>NUCLEOTIDE SEQUENCE</scope>
    <source>
        <strain evidence="8">CGMCC 1.15447</strain>
    </source>
</reference>
<dbReference type="Proteomes" id="UP000648801">
    <property type="component" value="Unassembled WGS sequence"/>
</dbReference>
<protein>
    <recommendedName>
        <fullName evidence="7">Type II/III secretion system secretin-like domain-containing protein</fullName>
    </recommendedName>
</protein>
<evidence type="ECO:0000256" key="4">
    <source>
        <dbReference type="PROSITE-ProRule" id="PRU00339"/>
    </source>
</evidence>
<evidence type="ECO:0000259" key="7">
    <source>
        <dbReference type="Pfam" id="PF00263"/>
    </source>
</evidence>
<feature type="signal peptide" evidence="6">
    <location>
        <begin position="1"/>
        <end position="30"/>
    </location>
</feature>
<dbReference type="PANTHER" id="PTHR30332:SF24">
    <property type="entry name" value="SECRETIN GSPD-RELATED"/>
    <property type="match status" value="1"/>
</dbReference>
<evidence type="ECO:0000313" key="8">
    <source>
        <dbReference type="EMBL" id="GGA62843.1"/>
    </source>
</evidence>
<dbReference type="InterPro" id="IPR019734">
    <property type="entry name" value="TPR_rpt"/>
</dbReference>
<keyword evidence="3" id="KW-0472">Membrane</keyword>
<evidence type="ECO:0000256" key="5">
    <source>
        <dbReference type="RuleBase" id="RU004003"/>
    </source>
</evidence>
<dbReference type="GO" id="GO:0009306">
    <property type="term" value="P:protein secretion"/>
    <property type="evidence" value="ECO:0007669"/>
    <property type="project" value="InterPro"/>
</dbReference>
<feature type="repeat" description="TPR" evidence="4">
    <location>
        <begin position="57"/>
        <end position="90"/>
    </location>
</feature>
<dbReference type="Gene3D" id="1.25.40.10">
    <property type="entry name" value="Tetratricopeptide repeat domain"/>
    <property type="match status" value="1"/>
</dbReference>
<dbReference type="GO" id="GO:0016020">
    <property type="term" value="C:membrane"/>
    <property type="evidence" value="ECO:0007669"/>
    <property type="project" value="UniProtKB-SubCell"/>
</dbReference>
<comment type="subcellular location">
    <subcellularLocation>
        <location evidence="1">Membrane</location>
    </subcellularLocation>
</comment>
<dbReference type="PANTHER" id="PTHR30332">
    <property type="entry name" value="PROBABLE GENERAL SECRETION PATHWAY PROTEIN D"/>
    <property type="match status" value="1"/>
</dbReference>
<accession>A0A916RND4</accession>
<dbReference type="RefSeq" id="WP_188758438.1">
    <property type="nucleotide sequence ID" value="NZ_BMJB01000001.1"/>
</dbReference>
<feature type="domain" description="Type II/III secretion system secretin-like" evidence="7">
    <location>
        <begin position="439"/>
        <end position="621"/>
    </location>
</feature>
<dbReference type="SUPFAM" id="SSF48452">
    <property type="entry name" value="TPR-like"/>
    <property type="match status" value="1"/>
</dbReference>
<dbReference type="AlphaFoldDB" id="A0A916RND4"/>
<dbReference type="InterPro" id="IPR050810">
    <property type="entry name" value="Bact_Secretion_Sys_Channel"/>
</dbReference>
<name>A0A916RND4_9BACT</name>
<keyword evidence="9" id="KW-1185">Reference proteome</keyword>
<evidence type="ECO:0000256" key="6">
    <source>
        <dbReference type="SAM" id="SignalP"/>
    </source>
</evidence>
<evidence type="ECO:0000256" key="1">
    <source>
        <dbReference type="ARBA" id="ARBA00004370"/>
    </source>
</evidence>
<comment type="similarity">
    <text evidence="5">Belongs to the bacterial secretin family.</text>
</comment>
<evidence type="ECO:0000256" key="2">
    <source>
        <dbReference type="ARBA" id="ARBA00022729"/>
    </source>
</evidence>
<dbReference type="GO" id="GO:0015627">
    <property type="term" value="C:type II protein secretion system complex"/>
    <property type="evidence" value="ECO:0007669"/>
    <property type="project" value="TreeGrafter"/>
</dbReference>
<dbReference type="InterPro" id="IPR004846">
    <property type="entry name" value="T2SS/T3SS_dom"/>
</dbReference>
<dbReference type="PROSITE" id="PS50005">
    <property type="entry name" value="TPR"/>
    <property type="match status" value="1"/>
</dbReference>
<comment type="caution">
    <text evidence="8">The sequence shown here is derived from an EMBL/GenBank/DDBJ whole genome shotgun (WGS) entry which is preliminary data.</text>
</comment>
<dbReference type="EMBL" id="BMJB01000001">
    <property type="protein sequence ID" value="GGA62843.1"/>
    <property type="molecule type" value="Genomic_DNA"/>
</dbReference>
<keyword evidence="4" id="KW-0802">TPR repeat</keyword>
<dbReference type="Pfam" id="PF00263">
    <property type="entry name" value="Secretin"/>
    <property type="match status" value="1"/>
</dbReference>
<feature type="chain" id="PRO_5037363779" description="Type II/III secretion system secretin-like domain-containing protein" evidence="6">
    <location>
        <begin position="31"/>
        <end position="641"/>
    </location>
</feature>
<sequence length="641" mass="68641">MKLPAQPRTSAFRRSTAALALAGFTAVSLAQAPAAKGSDKPSKPISEILTTSQRTEADNAYLTGARLFERKDFAGAETQFQKAAKLNPSDHNYALAANMAHTERVTDLLQQAGKARLAGQQKKADSLLAEARQLDPENDIVPERSADSALAHVFRPEAEPWLRQAPELAGPIVLAPNASSQSFHIHTNEQQLIRQVFQTYGIRPVFDESVSQQSLRFDIDDVHYTQASSILLSMAHLFSVPLDATSVLIAKDTPDNRQRFERQLQETIYVPAATSEEIDSLGNVIRQVFGVKQLTVAKESGDLVLRAPADTLKAVNLTLHDLLDNTDEVMIELRLYTVDTTRQRQIGGQTPQQIGVYSVASEAQQIVSQNQTLVNQAIAQGLVPANASNVTIALALIASGLVQSTLVSNTIGLFGGGLTASGVTENQGAAFHLALNSSDTRGLDDMQVRVSNRQTATFRIGTRYPITTATYTNGISGISSSALAGVNVNGVPASQLLSQLGTQATIPEIQYEDLGLTLKAVPSVQKSGNITMQIDLKIESLAGTSSNNIPILNNHSFISDVTVPDGETAVLASSVTRSESAAIDGLPGLGELPGFQTLTSDKTAEKDTSELLLLITPHVVRKRHDLIASPPVVVNLPQDSD</sequence>